<dbReference type="InterPro" id="IPR005702">
    <property type="entry name" value="Wzc-like_C"/>
</dbReference>
<dbReference type="AlphaFoldDB" id="L0A8Y8"/>
<dbReference type="InterPro" id="IPR050445">
    <property type="entry name" value="Bact_polysacc_biosynth/exp"/>
</dbReference>
<evidence type="ECO:0000256" key="8">
    <source>
        <dbReference type="ARBA" id="ARBA00022777"/>
    </source>
</evidence>
<comment type="similarity">
    <text evidence="2">Belongs to the etk/wzc family.</text>
</comment>
<keyword evidence="3" id="KW-1003">Cell membrane</keyword>
<dbReference type="Pfam" id="PF13614">
    <property type="entry name" value="AAA_31"/>
    <property type="match status" value="1"/>
</dbReference>
<dbReference type="PANTHER" id="PTHR32309:SF31">
    <property type="entry name" value="CAPSULAR EXOPOLYSACCHARIDE FAMILY"/>
    <property type="match status" value="1"/>
</dbReference>
<evidence type="ECO:0000256" key="2">
    <source>
        <dbReference type="ARBA" id="ARBA00008883"/>
    </source>
</evidence>
<dbReference type="KEGG" id="dpd:Deipe_4163"/>
<evidence type="ECO:0000259" key="15">
    <source>
        <dbReference type="Pfam" id="PF13614"/>
    </source>
</evidence>
<name>L0A8Y8_DEIPD</name>
<dbReference type="InterPro" id="IPR003856">
    <property type="entry name" value="LPS_length_determ_N"/>
</dbReference>
<feature type="domain" description="Polysaccharide chain length determinant N-terminal" evidence="14">
    <location>
        <begin position="11"/>
        <end position="99"/>
    </location>
</feature>
<evidence type="ECO:0000313" key="16">
    <source>
        <dbReference type="EMBL" id="AFZ69530.1"/>
    </source>
</evidence>
<evidence type="ECO:0000256" key="13">
    <source>
        <dbReference type="ARBA" id="ARBA00053015"/>
    </source>
</evidence>
<keyword evidence="6" id="KW-0812">Transmembrane</keyword>
<dbReference type="InterPro" id="IPR025669">
    <property type="entry name" value="AAA_dom"/>
</dbReference>
<evidence type="ECO:0000256" key="7">
    <source>
        <dbReference type="ARBA" id="ARBA00022741"/>
    </source>
</evidence>
<evidence type="ECO:0000313" key="17">
    <source>
        <dbReference type="Proteomes" id="UP000010467"/>
    </source>
</evidence>
<dbReference type="HOGENOM" id="CLU_037750_0_0_0"/>
<evidence type="ECO:0000256" key="5">
    <source>
        <dbReference type="ARBA" id="ARBA00022679"/>
    </source>
</evidence>
<evidence type="ECO:0000256" key="3">
    <source>
        <dbReference type="ARBA" id="ARBA00022475"/>
    </source>
</evidence>
<geneLocation type="plasmid" evidence="16 17">
    <name>pDEIPE01</name>
</geneLocation>
<sequence>MMTSPSAPRPDEIDLRQVFQALRRHAPLIALTSALAAGGTFLLSKQQAPVYRATTSVMAGSNEAGNSLINNTLVTAPPLPQGALQEALHSRRVVGAVLEGLEKTDLPPDVVAVIRRDLQNELADNVFRRFTVKARLDPQQRGVYEISATGSSPEAARTLAEVGVTALLDWDTARAQAGVSRARRSVQAQLRDTTARLQAAPAGSLDRQSLIAARGQLLQNLSQVTVLEAAASGTLSLVAEPVAPRRPVAPRPTRNAALAGLLALFLSSGLALLSDSLRRRVNGTDDLLALGLPVLGQLPLVQRKHLQGGFVAASESGPLYESVGFLRINLLSVLPGDRQRRLVVSSAHASEGKSSLTAALAANLASGGLRVLVIDADLRRPTQFKVWAPEQTELVALPGAQAGQAPVATLSGAFLQPEAAHAVRVSEGVDLLPAGKGARGGEATNILNQPALPKLLERWAAGYDVVLIDSPPMLSLPDTLSLARNADGVLLVVEAGKTRLSDVERSLENARTAGVGVLGLALNKLPRNRSSYYGYGYGEEEQKQRFRGLKPVR</sequence>
<keyword evidence="8" id="KW-0418">Kinase</keyword>
<dbReference type="SUPFAM" id="SSF52540">
    <property type="entry name" value="P-loop containing nucleoside triphosphate hydrolases"/>
    <property type="match status" value="1"/>
</dbReference>
<dbReference type="Proteomes" id="UP000010467">
    <property type="component" value="Plasmid pDEIPE01"/>
</dbReference>
<keyword evidence="4" id="KW-0997">Cell inner membrane</keyword>
<proteinExistence type="inferred from homology"/>
<dbReference type="PATRIC" id="fig|937777.3.peg.4190"/>
<evidence type="ECO:0000256" key="9">
    <source>
        <dbReference type="ARBA" id="ARBA00022840"/>
    </source>
</evidence>
<dbReference type="Gene3D" id="3.40.50.300">
    <property type="entry name" value="P-loop containing nucleotide triphosphate hydrolases"/>
    <property type="match status" value="1"/>
</dbReference>
<evidence type="ECO:0000256" key="6">
    <source>
        <dbReference type="ARBA" id="ARBA00022692"/>
    </source>
</evidence>
<dbReference type="Pfam" id="PF02706">
    <property type="entry name" value="Wzz"/>
    <property type="match status" value="1"/>
</dbReference>
<keyword evidence="10" id="KW-1133">Transmembrane helix</keyword>
<comment type="subcellular location">
    <subcellularLocation>
        <location evidence="1">Cell inner membrane</location>
        <topology evidence="1">Multi-pass membrane protein</topology>
    </subcellularLocation>
</comment>
<keyword evidence="7" id="KW-0547">Nucleotide-binding</keyword>
<evidence type="ECO:0000256" key="12">
    <source>
        <dbReference type="ARBA" id="ARBA00023137"/>
    </source>
</evidence>
<evidence type="ECO:0000256" key="4">
    <source>
        <dbReference type="ARBA" id="ARBA00022519"/>
    </source>
</evidence>
<dbReference type="OrthoDB" id="9794577at2"/>
<protein>
    <submittedName>
        <fullName evidence="16">ATPase involved in chromosome partitioning</fullName>
    </submittedName>
</protein>
<keyword evidence="16" id="KW-0614">Plasmid</keyword>
<organism evidence="16 17">
    <name type="scientific">Deinococcus peraridilitoris (strain DSM 19664 / LMG 22246 / CIP 109416 / KR-200)</name>
    <dbReference type="NCBI Taxonomy" id="937777"/>
    <lineage>
        <taxon>Bacteria</taxon>
        <taxon>Thermotogati</taxon>
        <taxon>Deinococcota</taxon>
        <taxon>Deinococci</taxon>
        <taxon>Deinococcales</taxon>
        <taxon>Deinococcaceae</taxon>
        <taxon>Deinococcus</taxon>
    </lineage>
</organism>
<keyword evidence="12" id="KW-0829">Tyrosine-protein kinase</keyword>
<dbReference type="CDD" id="cd05387">
    <property type="entry name" value="BY-kinase"/>
    <property type="match status" value="1"/>
</dbReference>
<dbReference type="PANTHER" id="PTHR32309">
    <property type="entry name" value="TYROSINE-PROTEIN KINASE"/>
    <property type="match status" value="1"/>
</dbReference>
<keyword evidence="9" id="KW-0067">ATP-binding</keyword>
<dbReference type="InterPro" id="IPR027417">
    <property type="entry name" value="P-loop_NTPase"/>
</dbReference>
<accession>L0A8Y8</accession>
<dbReference type="EMBL" id="CP003383">
    <property type="protein sequence ID" value="AFZ69530.1"/>
    <property type="molecule type" value="Genomic_DNA"/>
</dbReference>
<evidence type="ECO:0000256" key="10">
    <source>
        <dbReference type="ARBA" id="ARBA00022989"/>
    </source>
</evidence>
<dbReference type="GO" id="GO:0005886">
    <property type="term" value="C:plasma membrane"/>
    <property type="evidence" value="ECO:0007669"/>
    <property type="project" value="UniProtKB-SubCell"/>
</dbReference>
<reference evidence="17" key="1">
    <citation type="submission" date="2012-03" db="EMBL/GenBank/DDBJ databases">
        <title>Complete sequence of plasmid 1 of Deinococcus peraridilitoris DSM 19664.</title>
        <authorList>
            <person name="Lucas S."/>
            <person name="Copeland A."/>
            <person name="Lapidus A."/>
            <person name="Glavina del Rio T."/>
            <person name="Dalin E."/>
            <person name="Tice H."/>
            <person name="Bruce D."/>
            <person name="Goodwin L."/>
            <person name="Pitluck S."/>
            <person name="Peters L."/>
            <person name="Mikhailova N."/>
            <person name="Lu M."/>
            <person name="Kyrpides N."/>
            <person name="Mavromatis K."/>
            <person name="Ivanova N."/>
            <person name="Brettin T."/>
            <person name="Detter J.C."/>
            <person name="Han C."/>
            <person name="Larimer F."/>
            <person name="Land M."/>
            <person name="Hauser L."/>
            <person name="Markowitz V."/>
            <person name="Cheng J.-F."/>
            <person name="Hugenholtz P."/>
            <person name="Woyke T."/>
            <person name="Wu D."/>
            <person name="Pukall R."/>
            <person name="Steenblock K."/>
            <person name="Brambilla E."/>
            <person name="Klenk H.-P."/>
            <person name="Eisen J.A."/>
        </authorList>
    </citation>
    <scope>NUCLEOTIDE SEQUENCE [LARGE SCALE GENOMIC DNA]</scope>
    <source>
        <strain evidence="17">DSM 19664 / LMG 22246 / CIP 109416 / KR-200</strain>
        <plasmid evidence="17">Plasmid pDEIPE01</plasmid>
    </source>
</reference>
<gene>
    <name evidence="16" type="ordered locus">Deipe_4163</name>
</gene>
<keyword evidence="11" id="KW-0472">Membrane</keyword>
<evidence type="ECO:0000256" key="1">
    <source>
        <dbReference type="ARBA" id="ARBA00004429"/>
    </source>
</evidence>
<comment type="catalytic activity">
    <reaction evidence="13">
        <text>L-tyrosyl-[protein] + ATP = O-phospho-L-tyrosyl-[protein] + ADP + H(+)</text>
        <dbReference type="Rhea" id="RHEA:10596"/>
        <dbReference type="Rhea" id="RHEA-COMP:10136"/>
        <dbReference type="Rhea" id="RHEA-COMP:20101"/>
        <dbReference type="ChEBI" id="CHEBI:15378"/>
        <dbReference type="ChEBI" id="CHEBI:30616"/>
        <dbReference type="ChEBI" id="CHEBI:46858"/>
        <dbReference type="ChEBI" id="CHEBI:61978"/>
        <dbReference type="ChEBI" id="CHEBI:456216"/>
    </reaction>
</comment>
<keyword evidence="17" id="KW-1185">Reference proteome</keyword>
<feature type="domain" description="AAA" evidence="15">
    <location>
        <begin position="352"/>
        <end position="503"/>
    </location>
</feature>
<evidence type="ECO:0000259" key="14">
    <source>
        <dbReference type="Pfam" id="PF02706"/>
    </source>
</evidence>
<evidence type="ECO:0000256" key="11">
    <source>
        <dbReference type="ARBA" id="ARBA00023136"/>
    </source>
</evidence>
<keyword evidence="5" id="KW-0808">Transferase</keyword>